<dbReference type="PROSITE" id="PS00524">
    <property type="entry name" value="SMB_1"/>
    <property type="match status" value="2"/>
</dbReference>
<evidence type="ECO:0000259" key="5">
    <source>
        <dbReference type="PROSITE" id="PS51762"/>
    </source>
</evidence>
<dbReference type="GO" id="GO:0005975">
    <property type="term" value="P:carbohydrate metabolic process"/>
    <property type="evidence" value="ECO:0007669"/>
    <property type="project" value="InterPro"/>
</dbReference>
<dbReference type="PANTHER" id="PTHR22917:SF6">
    <property type="entry name" value="EG:8D8.2 PROTEIN-RELATED"/>
    <property type="match status" value="1"/>
</dbReference>
<dbReference type="InterPro" id="IPR000757">
    <property type="entry name" value="Beta-glucanase-like"/>
</dbReference>
<feature type="domain" description="SMB" evidence="4">
    <location>
        <begin position="117"/>
        <end position="151"/>
    </location>
</feature>
<feature type="domain" description="SMB" evidence="4">
    <location>
        <begin position="152"/>
        <end position="203"/>
    </location>
</feature>
<dbReference type="SUPFAM" id="SSF49899">
    <property type="entry name" value="Concanavalin A-like lectins/glucanases"/>
    <property type="match status" value="1"/>
</dbReference>
<dbReference type="SUPFAM" id="SSF90188">
    <property type="entry name" value="Somatomedin B domain"/>
    <property type="match status" value="2"/>
</dbReference>
<dbReference type="AlphaFoldDB" id="A0A7S0ARY3"/>
<feature type="region of interest" description="Disordered" evidence="2">
    <location>
        <begin position="52"/>
        <end position="77"/>
    </location>
</feature>
<evidence type="ECO:0008006" key="7">
    <source>
        <dbReference type="Google" id="ProtNLM"/>
    </source>
</evidence>
<evidence type="ECO:0000259" key="4">
    <source>
        <dbReference type="PROSITE" id="PS50958"/>
    </source>
</evidence>
<dbReference type="Pfam" id="PF01033">
    <property type="entry name" value="Somatomedin_B"/>
    <property type="match status" value="2"/>
</dbReference>
<dbReference type="Gene3D" id="2.60.120.200">
    <property type="match status" value="1"/>
</dbReference>
<gene>
    <name evidence="6" type="ORF">PBAH0796_LOCUS20833</name>
</gene>
<dbReference type="InterPro" id="IPR036024">
    <property type="entry name" value="Somatomedin_B-like_dom_sf"/>
</dbReference>
<dbReference type="GO" id="GO:0004553">
    <property type="term" value="F:hydrolase activity, hydrolyzing O-glycosyl compounds"/>
    <property type="evidence" value="ECO:0007669"/>
    <property type="project" value="InterPro"/>
</dbReference>
<dbReference type="InterPro" id="IPR013320">
    <property type="entry name" value="ConA-like_dom_sf"/>
</dbReference>
<reference evidence="6" key="1">
    <citation type="submission" date="2021-01" db="EMBL/GenBank/DDBJ databases">
        <authorList>
            <person name="Corre E."/>
            <person name="Pelletier E."/>
            <person name="Niang G."/>
            <person name="Scheremetjew M."/>
            <person name="Finn R."/>
            <person name="Kale V."/>
            <person name="Holt S."/>
            <person name="Cochrane G."/>
            <person name="Meng A."/>
            <person name="Brown T."/>
            <person name="Cohen L."/>
        </authorList>
    </citation>
    <scope>NUCLEOTIDE SEQUENCE</scope>
    <source>
        <strain evidence="6">Pbaha01</strain>
    </source>
</reference>
<evidence type="ECO:0000256" key="2">
    <source>
        <dbReference type="SAM" id="MobiDB-lite"/>
    </source>
</evidence>
<dbReference type="SMART" id="SM00201">
    <property type="entry name" value="SO"/>
    <property type="match status" value="2"/>
</dbReference>
<dbReference type="InterPro" id="IPR051298">
    <property type="entry name" value="Heme_transport/Cell_adhesion"/>
</dbReference>
<protein>
    <recommendedName>
        <fullName evidence="7">GH16 domain-containing protein</fullName>
    </recommendedName>
</protein>
<evidence type="ECO:0000313" key="6">
    <source>
        <dbReference type="EMBL" id="CAD8372368.1"/>
    </source>
</evidence>
<keyword evidence="1" id="KW-1015">Disulfide bond</keyword>
<feature type="chain" id="PRO_5031126636" description="GH16 domain-containing protein" evidence="3">
    <location>
        <begin position="24"/>
        <end position="536"/>
    </location>
</feature>
<keyword evidence="3" id="KW-0732">Signal</keyword>
<sequence length="536" mass="59175">MAPAAQRAPAPPALAVALGAAAAALWRMPSTATGDAQGPAVDALADPALAADNECQGAPPPRVPAMAGPGRGGDGEGPAAPRALADCALSALQVRGHRAGPSRASAGTAEAAVAPAWQGSCREYGCAAGYVAGQACQCNAVCLAFGNCCPDFWMQCFSMPQRGSCKEYGCVGYNPSQSCQCNVNCRAHGNCCPDYSSRCTPLHHRFAPVTTHPGTVGRRLHGHPIPGKHYPERDGFTLVLVEEFDQPLDLDRDPIWTWSDGGLPGQGQVRFLKDAISFKQGRMRISVDRYRGQPVQSCSMAEKGHIGHMPLASGELRTRYNLFRYGYYEVSMRAPEVQLGNPYIEGNFISSFFVFRDSKFDHWREIDVEILANDPGYLQTNILYANHVGSWRKDIEFAKPYYTQTLNLRRGFHTVGFEWLPHRIRWYIDGNLIREYRGEKLPIPELSAKIMMNLWVFENQPLMFGGNRVQNNWYPMHSEYDWFRFYRWDGDTQYPCPSMDGSCLSVKDKQLSSNNPCDGIRQVGTVNGVAPCKAKC</sequence>
<evidence type="ECO:0000256" key="1">
    <source>
        <dbReference type="ARBA" id="ARBA00023157"/>
    </source>
</evidence>
<dbReference type="Pfam" id="PF00722">
    <property type="entry name" value="Glyco_hydro_16"/>
    <property type="match status" value="1"/>
</dbReference>
<dbReference type="Gene3D" id="4.10.410.20">
    <property type="match status" value="2"/>
</dbReference>
<proteinExistence type="predicted"/>
<evidence type="ECO:0000256" key="3">
    <source>
        <dbReference type="SAM" id="SignalP"/>
    </source>
</evidence>
<dbReference type="EMBL" id="HBEG01034101">
    <property type="protein sequence ID" value="CAD8372368.1"/>
    <property type="molecule type" value="Transcribed_RNA"/>
</dbReference>
<name>A0A7S0ARY3_9DINO</name>
<organism evidence="6">
    <name type="scientific">Pyrodinium bahamense</name>
    <dbReference type="NCBI Taxonomy" id="73915"/>
    <lineage>
        <taxon>Eukaryota</taxon>
        <taxon>Sar</taxon>
        <taxon>Alveolata</taxon>
        <taxon>Dinophyceae</taxon>
        <taxon>Gonyaulacales</taxon>
        <taxon>Pyrocystaceae</taxon>
        <taxon>Pyrodinium</taxon>
    </lineage>
</organism>
<dbReference type="InterPro" id="IPR001212">
    <property type="entry name" value="Somatomedin_B_dom"/>
</dbReference>
<dbReference type="PANTHER" id="PTHR22917">
    <property type="entry name" value="HEMOPEXIN DOMAIN-CONTAINING PROTEIN"/>
    <property type="match status" value="1"/>
</dbReference>
<feature type="domain" description="GH16" evidence="5">
    <location>
        <begin position="193"/>
        <end position="491"/>
    </location>
</feature>
<dbReference type="PROSITE" id="PS50958">
    <property type="entry name" value="SMB_2"/>
    <property type="match status" value="2"/>
</dbReference>
<accession>A0A7S0ARY3</accession>
<feature type="signal peptide" evidence="3">
    <location>
        <begin position="1"/>
        <end position="23"/>
    </location>
</feature>
<dbReference type="PROSITE" id="PS51762">
    <property type="entry name" value="GH16_2"/>
    <property type="match status" value="1"/>
</dbReference>